<dbReference type="PRINTS" id="PR00109">
    <property type="entry name" value="TYRKINASE"/>
</dbReference>
<keyword evidence="3 8" id="KW-1133">Transmembrane helix</keyword>
<dbReference type="OrthoDB" id="73209at2759"/>
<evidence type="ECO:0000256" key="4">
    <source>
        <dbReference type="ARBA" id="ARBA00023136"/>
    </source>
</evidence>
<feature type="binding site" evidence="6">
    <location>
        <position position="860"/>
    </location>
    <ligand>
        <name>ATP</name>
        <dbReference type="ChEBI" id="CHEBI:30616"/>
    </ligand>
</feature>
<evidence type="ECO:0000256" key="2">
    <source>
        <dbReference type="ARBA" id="ARBA00022692"/>
    </source>
</evidence>
<comment type="subcellular location">
    <subcellularLocation>
        <location evidence="1">Membrane</location>
        <topology evidence="1">Single-pass membrane protein</topology>
    </subcellularLocation>
</comment>
<comment type="catalytic activity">
    <reaction evidence="5">
        <text>L-tyrosyl-[protein] + ATP = O-phospho-L-tyrosyl-[protein] + ADP + H(+)</text>
        <dbReference type="Rhea" id="RHEA:10596"/>
        <dbReference type="Rhea" id="RHEA-COMP:10136"/>
        <dbReference type="Rhea" id="RHEA-COMP:20101"/>
        <dbReference type="ChEBI" id="CHEBI:15378"/>
        <dbReference type="ChEBI" id="CHEBI:30616"/>
        <dbReference type="ChEBI" id="CHEBI:46858"/>
        <dbReference type="ChEBI" id="CHEBI:61978"/>
        <dbReference type="ChEBI" id="CHEBI:456216"/>
        <dbReference type="EC" id="2.7.10.1"/>
    </reaction>
</comment>
<dbReference type="InterPro" id="IPR017441">
    <property type="entry name" value="Protein_kinase_ATP_BS"/>
</dbReference>
<dbReference type="EMBL" id="CAJFCJ010000024">
    <property type="protein sequence ID" value="CAD5124996.1"/>
    <property type="molecule type" value="Genomic_DNA"/>
</dbReference>
<dbReference type="PROSITE" id="PS00109">
    <property type="entry name" value="PROTEIN_KINASE_TYR"/>
    <property type="match status" value="1"/>
</dbReference>
<protein>
    <submittedName>
        <fullName evidence="10">DgyrCDS13236</fullName>
    </submittedName>
</protein>
<dbReference type="Gene3D" id="3.30.200.20">
    <property type="entry name" value="Phosphorylase Kinase, domain 1"/>
    <property type="match status" value="1"/>
</dbReference>
<gene>
    <name evidence="10" type="ORF">DGYR_LOCUS12452</name>
</gene>
<dbReference type="PANTHER" id="PTHR24416:SF489">
    <property type="entry name" value="PROTEIN KINASE DOMAIN-CONTAINING PROTEIN"/>
    <property type="match status" value="1"/>
</dbReference>
<dbReference type="GO" id="GO:0007169">
    <property type="term" value="P:cell surface receptor protein tyrosine kinase signaling pathway"/>
    <property type="evidence" value="ECO:0007669"/>
    <property type="project" value="TreeGrafter"/>
</dbReference>
<keyword evidence="11" id="KW-1185">Reference proteome</keyword>
<evidence type="ECO:0000256" key="1">
    <source>
        <dbReference type="ARBA" id="ARBA00004167"/>
    </source>
</evidence>
<feature type="region of interest" description="Disordered" evidence="7">
    <location>
        <begin position="1151"/>
        <end position="1206"/>
    </location>
</feature>
<dbReference type="Gene3D" id="3.40.50.2300">
    <property type="match status" value="2"/>
</dbReference>
<keyword evidence="4 8" id="KW-0472">Membrane</keyword>
<sequence length="1206" mass="138247">MRYMMHGGGKENGVTLISTPVIEYNVLVYILCYIIEKELGKPVTLNHRLTNYSSLDWLSRLTEENKKEIFIDIAVKLPTGYENEYANENLLHLGVTGPPLRDGWFINRNVVENLWKNKTNRILLDHWRSLNERPVKKLMHERYKQDLKDIKEMVHSDKKITCHIRQKKQCKFLFVDGYTLEKASSVKKDLTELTGRRISQITALIPSDYGSKRYLLKDDRRDRMTLLASEYPSILTVVGNYTDMQLPFSRRNRESSLNKFASFNIQFDSELKHLVSRIKFNQTIYETILKSFHPEKLGLNDTIIKAETKRVAFEFIKNYKNVWKEWLMQPKRKKKVLKIGGLFPLDSRKFVIPLSYCAAKFAVKKVNQNRNILKDYHLVLDAVDTKAQADIAIRYFIKWINSEDTYVAAVGPADEDEIEVVAKVGDLFNFLTVTYSSYDNVIKSKYFYRILAPATSFGEVYVYIFRKYNWTKVALLGENANNVPTYHTSLRQTIEQNDIEVGFQSQIPENVASVEKKLTSREGYVWFLPAWIHLNFTSIKMNNISKCSIEDLSEALDGVFLVKRQPSEESRWKNTTGESNSNNAVDVDDLSWEDWKKSISQCKNYSGKSLKDDLENDMAYESYDAIWVIATALDQFLVNATENLGFYIRKERKRLVKYVNSINIKGVSGPIKFLNNHRVGVSVLLQFSHSKYQNCTSSKFKYSCSFSKTGVFGYDSDSNKTIVKLNHTDIKDIEWKSGTVPRDSIPKEEYCTIEPFRAFLGVECSVALTILNILAVFAFVLFLLVVIMIVRNRYEKKVKATQDRMKELGILSDVNWLSLDQWEMDRSCVVHNRKLGQGAFGTVFGGEAYHNNSWQACAVKTLKPGSSTTDKIDFLSEAELMKRFNHDNIIKLIGVCTRGEPVLVAMECMLHGDLKTFLLARRHLVGKSDAEEVSTERLNKMARDICRGVDYLARNLYVHRDIACRNCLVHENLTVKLSDFGMTRPIFDQGYYRFSRRAMLPVRWMPPESLTEGIFTSKSDVWSLGVVIFEIATFGSYPFQGMNNKQVIDHIQCGNTLCVPSNFPQELLNLLHECWAYASEDRPSACEILKRLEKDNLIVPCLDDPASAVEPEEEEQAGCTVAPKASRQRSLHRISSIHSEHAQVVTNVRVKSSHGLPRTSTANSMPEQTASLMNGTKTKPSVDRYSDEVRDDRESSDISRGVGGYV</sequence>
<dbReference type="SUPFAM" id="SSF56112">
    <property type="entry name" value="Protein kinase-like (PK-like)"/>
    <property type="match status" value="1"/>
</dbReference>
<feature type="transmembrane region" description="Helical" evidence="8">
    <location>
        <begin position="766"/>
        <end position="790"/>
    </location>
</feature>
<dbReference type="InterPro" id="IPR008266">
    <property type="entry name" value="Tyr_kinase_AS"/>
</dbReference>
<dbReference type="PANTHER" id="PTHR24416">
    <property type="entry name" value="TYROSINE-PROTEIN KINASE RECEPTOR"/>
    <property type="match status" value="1"/>
</dbReference>
<dbReference type="AlphaFoldDB" id="A0A7I8WA71"/>
<dbReference type="CDD" id="cd00192">
    <property type="entry name" value="PTKc"/>
    <property type="match status" value="1"/>
</dbReference>
<dbReference type="GO" id="GO:0004714">
    <property type="term" value="F:transmembrane receptor protein tyrosine kinase activity"/>
    <property type="evidence" value="ECO:0007669"/>
    <property type="project" value="UniProtKB-EC"/>
</dbReference>
<feature type="compositionally biased region" description="Polar residues" evidence="7">
    <location>
        <begin position="1158"/>
        <end position="1179"/>
    </location>
</feature>
<evidence type="ECO:0000259" key="9">
    <source>
        <dbReference type="PROSITE" id="PS50011"/>
    </source>
</evidence>
<evidence type="ECO:0000256" key="7">
    <source>
        <dbReference type="SAM" id="MobiDB-lite"/>
    </source>
</evidence>
<dbReference type="Gene3D" id="1.10.510.10">
    <property type="entry name" value="Transferase(Phosphotransferase) domain 1"/>
    <property type="match status" value="1"/>
</dbReference>
<evidence type="ECO:0000256" key="8">
    <source>
        <dbReference type="SAM" id="Phobius"/>
    </source>
</evidence>
<keyword evidence="6" id="KW-0067">ATP-binding</keyword>
<feature type="compositionally biased region" description="Basic and acidic residues" evidence="7">
    <location>
        <begin position="1180"/>
        <end position="1197"/>
    </location>
</feature>
<name>A0A7I8WA71_9ANNE</name>
<evidence type="ECO:0000256" key="3">
    <source>
        <dbReference type="ARBA" id="ARBA00022989"/>
    </source>
</evidence>
<evidence type="ECO:0000256" key="6">
    <source>
        <dbReference type="PROSITE-ProRule" id="PRU10141"/>
    </source>
</evidence>
<evidence type="ECO:0000313" key="10">
    <source>
        <dbReference type="EMBL" id="CAD5124996.1"/>
    </source>
</evidence>
<comment type="caution">
    <text evidence="10">The sequence shown here is derived from an EMBL/GenBank/DDBJ whole genome shotgun (WGS) entry which is preliminary data.</text>
</comment>
<organism evidence="10 11">
    <name type="scientific">Dimorphilus gyrociliatus</name>
    <dbReference type="NCBI Taxonomy" id="2664684"/>
    <lineage>
        <taxon>Eukaryota</taxon>
        <taxon>Metazoa</taxon>
        <taxon>Spiralia</taxon>
        <taxon>Lophotrochozoa</taxon>
        <taxon>Annelida</taxon>
        <taxon>Polychaeta</taxon>
        <taxon>Polychaeta incertae sedis</taxon>
        <taxon>Dinophilidae</taxon>
        <taxon>Dimorphilus</taxon>
    </lineage>
</organism>
<dbReference type="InterPro" id="IPR000719">
    <property type="entry name" value="Prot_kinase_dom"/>
</dbReference>
<dbReference type="Proteomes" id="UP000549394">
    <property type="component" value="Unassembled WGS sequence"/>
</dbReference>
<dbReference type="PROSITE" id="PS00107">
    <property type="entry name" value="PROTEIN_KINASE_ATP"/>
    <property type="match status" value="1"/>
</dbReference>
<dbReference type="GO" id="GO:0005524">
    <property type="term" value="F:ATP binding"/>
    <property type="evidence" value="ECO:0007669"/>
    <property type="project" value="UniProtKB-UniRule"/>
</dbReference>
<dbReference type="InterPro" id="IPR028082">
    <property type="entry name" value="Peripla_BP_I"/>
</dbReference>
<dbReference type="GO" id="GO:0005886">
    <property type="term" value="C:plasma membrane"/>
    <property type="evidence" value="ECO:0007669"/>
    <property type="project" value="TreeGrafter"/>
</dbReference>
<dbReference type="PROSITE" id="PS50011">
    <property type="entry name" value="PROTEIN_KINASE_DOM"/>
    <property type="match status" value="1"/>
</dbReference>
<evidence type="ECO:0000256" key="5">
    <source>
        <dbReference type="ARBA" id="ARBA00051243"/>
    </source>
</evidence>
<accession>A0A7I8WA71</accession>
<dbReference type="InterPro" id="IPR020635">
    <property type="entry name" value="Tyr_kinase_cat_dom"/>
</dbReference>
<evidence type="ECO:0000313" key="11">
    <source>
        <dbReference type="Proteomes" id="UP000549394"/>
    </source>
</evidence>
<reference evidence="10 11" key="1">
    <citation type="submission" date="2020-08" db="EMBL/GenBank/DDBJ databases">
        <authorList>
            <person name="Hejnol A."/>
        </authorList>
    </citation>
    <scope>NUCLEOTIDE SEQUENCE [LARGE SCALE GENOMIC DNA]</scope>
</reference>
<dbReference type="InterPro" id="IPR050122">
    <property type="entry name" value="RTK"/>
</dbReference>
<dbReference type="InterPro" id="IPR001828">
    <property type="entry name" value="ANF_lig-bd_rcpt"/>
</dbReference>
<dbReference type="GO" id="GO:0043235">
    <property type="term" value="C:receptor complex"/>
    <property type="evidence" value="ECO:0007669"/>
    <property type="project" value="TreeGrafter"/>
</dbReference>
<dbReference type="InterPro" id="IPR001245">
    <property type="entry name" value="Ser-Thr/Tyr_kinase_cat_dom"/>
</dbReference>
<feature type="domain" description="Protein kinase" evidence="9">
    <location>
        <begin position="829"/>
        <end position="1098"/>
    </location>
</feature>
<dbReference type="Pfam" id="PF01094">
    <property type="entry name" value="ANF_receptor"/>
    <property type="match status" value="1"/>
</dbReference>
<dbReference type="SUPFAM" id="SSF53822">
    <property type="entry name" value="Periplasmic binding protein-like I"/>
    <property type="match status" value="1"/>
</dbReference>
<dbReference type="Pfam" id="PF07714">
    <property type="entry name" value="PK_Tyr_Ser-Thr"/>
    <property type="match status" value="1"/>
</dbReference>
<dbReference type="SMART" id="SM00219">
    <property type="entry name" value="TyrKc"/>
    <property type="match status" value="1"/>
</dbReference>
<proteinExistence type="predicted"/>
<dbReference type="InterPro" id="IPR011009">
    <property type="entry name" value="Kinase-like_dom_sf"/>
</dbReference>
<keyword evidence="6" id="KW-0547">Nucleotide-binding</keyword>
<keyword evidence="2 8" id="KW-0812">Transmembrane</keyword>